<protein>
    <recommendedName>
        <fullName evidence="1">Type IV secretion system putative lipoprotein virB7</fullName>
    </recommendedName>
</protein>
<evidence type="ECO:0000256" key="1">
    <source>
        <dbReference type="ARBA" id="ARBA00017922"/>
    </source>
</evidence>
<dbReference type="InterPro" id="IPR012640">
    <property type="entry name" value="Membr_lipoprot_lipid_attach_CS"/>
</dbReference>
<reference evidence="5" key="1">
    <citation type="submission" date="2022-01" db="EMBL/GenBank/DDBJ databases">
        <title>Gillisia lutea sp. nov., isolated from marine plastic residues from the Malvarosa beach (Valencia, Spain).</title>
        <authorList>
            <person name="Vidal-Verdu A."/>
            <person name="Molina-Menor E."/>
            <person name="Satari L."/>
            <person name="Pascual J."/>
            <person name="Pereto J."/>
            <person name="Porcar M."/>
        </authorList>
    </citation>
    <scope>NUCLEOTIDE SEQUENCE</scope>
    <source>
        <strain evidence="5">M10.2A</strain>
    </source>
</reference>
<evidence type="ECO:0000259" key="4">
    <source>
        <dbReference type="Pfam" id="PF13648"/>
    </source>
</evidence>
<dbReference type="Pfam" id="PF13648">
    <property type="entry name" value="Lipocalin_4"/>
    <property type="match status" value="1"/>
</dbReference>
<sequence>MKKYLVLFFSIAVLAACSNDDDNVSEENDPILGVWYVSELNANGAFTLSECNKESFINFMADKSANSEFYAESDGSCELEDSDSSVWSNEGDSTYKFVIPFEGIGAQTGKVEFNGDGSFTFSPVALPGSTVVFEKR</sequence>
<keyword evidence="2 3" id="KW-0732">Signal</keyword>
<name>A0ABS9EEK3_9FLAO</name>
<dbReference type="InterPro" id="IPR024311">
    <property type="entry name" value="Lipocalin-like"/>
</dbReference>
<gene>
    <name evidence="5" type="ORF">L1I30_06340</name>
</gene>
<dbReference type="RefSeq" id="WP_236133424.1">
    <property type="nucleotide sequence ID" value="NZ_JAKGTH010000007.1"/>
</dbReference>
<evidence type="ECO:0000313" key="5">
    <source>
        <dbReference type="EMBL" id="MCF4101276.1"/>
    </source>
</evidence>
<dbReference type="Proteomes" id="UP001179363">
    <property type="component" value="Unassembled WGS sequence"/>
</dbReference>
<evidence type="ECO:0000256" key="3">
    <source>
        <dbReference type="SAM" id="SignalP"/>
    </source>
</evidence>
<organism evidence="5 6">
    <name type="scientific">Gillisia lutea</name>
    <dbReference type="NCBI Taxonomy" id="2909668"/>
    <lineage>
        <taxon>Bacteria</taxon>
        <taxon>Pseudomonadati</taxon>
        <taxon>Bacteroidota</taxon>
        <taxon>Flavobacteriia</taxon>
        <taxon>Flavobacteriales</taxon>
        <taxon>Flavobacteriaceae</taxon>
        <taxon>Gillisia</taxon>
    </lineage>
</organism>
<feature type="chain" id="PRO_5045994693" description="Type IV secretion system putative lipoprotein virB7" evidence="3">
    <location>
        <begin position="16"/>
        <end position="136"/>
    </location>
</feature>
<feature type="signal peptide" evidence="3">
    <location>
        <begin position="1"/>
        <end position="15"/>
    </location>
</feature>
<keyword evidence="6" id="KW-1185">Reference proteome</keyword>
<feature type="domain" description="Lipocalin-like" evidence="4">
    <location>
        <begin position="31"/>
        <end position="114"/>
    </location>
</feature>
<proteinExistence type="predicted"/>
<evidence type="ECO:0000313" key="6">
    <source>
        <dbReference type="Proteomes" id="UP001179363"/>
    </source>
</evidence>
<dbReference type="EMBL" id="JAKGTH010000007">
    <property type="protein sequence ID" value="MCF4101276.1"/>
    <property type="molecule type" value="Genomic_DNA"/>
</dbReference>
<accession>A0ABS9EEK3</accession>
<dbReference type="Pfam" id="PF08139">
    <property type="entry name" value="LPAM_1"/>
    <property type="match status" value="1"/>
</dbReference>
<evidence type="ECO:0000256" key="2">
    <source>
        <dbReference type="ARBA" id="ARBA00022729"/>
    </source>
</evidence>
<dbReference type="PROSITE" id="PS51257">
    <property type="entry name" value="PROKAR_LIPOPROTEIN"/>
    <property type="match status" value="1"/>
</dbReference>
<comment type="caution">
    <text evidence="5">The sequence shown here is derived from an EMBL/GenBank/DDBJ whole genome shotgun (WGS) entry which is preliminary data.</text>
</comment>